<name>A0A2M7W7I6_9BACT</name>
<gene>
    <name evidence="1" type="ORF">COX59_00255</name>
</gene>
<comment type="caution">
    <text evidence="1">The sequence shown here is derived from an EMBL/GenBank/DDBJ whole genome shotgun (WGS) entry which is preliminary data.</text>
</comment>
<dbReference type="SUPFAM" id="SSF51182">
    <property type="entry name" value="RmlC-like cupins"/>
    <property type="match status" value="1"/>
</dbReference>
<evidence type="ECO:0000313" key="2">
    <source>
        <dbReference type="Proteomes" id="UP000228627"/>
    </source>
</evidence>
<dbReference type="AlphaFoldDB" id="A0A2M7W7I6"/>
<sequence>MTEKFIMTQAYRFCLNTEAAVPAALPGQFVAEIAGLIKVSKPVDSDEAYTNFLAGVTGVVKTYASQLTAETPIFQSRLPRIGRHEQTIPTGWGGVFFREASESRNLVEKFLIVKQAVDPSGVLGFEYHKKKVEKLRVEEGYTLLMQAGSAGTVTLTFAGPGDSCKLEPPTAHGIIPLTNTAILETSNYELDADDLLFIFKPVKLQS</sequence>
<organism evidence="1 2">
    <name type="scientific">Candidatus Beckwithbacteria bacterium CG_4_10_14_0_2_um_filter_47_25</name>
    <dbReference type="NCBI Taxonomy" id="1974493"/>
    <lineage>
        <taxon>Bacteria</taxon>
        <taxon>Candidatus Beckwithiibacteriota</taxon>
    </lineage>
</organism>
<accession>A0A2M7W7I6</accession>
<protein>
    <submittedName>
        <fullName evidence="1">Uncharacterized protein</fullName>
    </submittedName>
</protein>
<dbReference type="InterPro" id="IPR011051">
    <property type="entry name" value="RmlC_Cupin_sf"/>
</dbReference>
<dbReference type="Proteomes" id="UP000228627">
    <property type="component" value="Unassembled WGS sequence"/>
</dbReference>
<evidence type="ECO:0000313" key="1">
    <source>
        <dbReference type="EMBL" id="PJA23369.1"/>
    </source>
</evidence>
<reference evidence="2" key="1">
    <citation type="submission" date="2017-09" db="EMBL/GenBank/DDBJ databases">
        <title>Depth-based differentiation of microbial function through sediment-hosted aquifers and enrichment of novel symbionts in the deep terrestrial subsurface.</title>
        <authorList>
            <person name="Probst A.J."/>
            <person name="Ladd B."/>
            <person name="Jarett J.K."/>
            <person name="Geller-Mcgrath D.E."/>
            <person name="Sieber C.M.K."/>
            <person name="Emerson J.B."/>
            <person name="Anantharaman K."/>
            <person name="Thomas B.C."/>
            <person name="Malmstrom R."/>
            <person name="Stieglmeier M."/>
            <person name="Klingl A."/>
            <person name="Woyke T."/>
            <person name="Ryan C.M."/>
            <person name="Banfield J.F."/>
        </authorList>
    </citation>
    <scope>NUCLEOTIDE SEQUENCE [LARGE SCALE GENOMIC DNA]</scope>
</reference>
<dbReference type="EMBL" id="PFQG01000011">
    <property type="protein sequence ID" value="PJA23369.1"/>
    <property type="molecule type" value="Genomic_DNA"/>
</dbReference>
<proteinExistence type="predicted"/>